<organism evidence="1 2">
    <name type="scientific">Thermocladium modestius</name>
    <dbReference type="NCBI Taxonomy" id="62609"/>
    <lineage>
        <taxon>Archaea</taxon>
        <taxon>Thermoproteota</taxon>
        <taxon>Thermoprotei</taxon>
        <taxon>Thermoproteales</taxon>
        <taxon>Thermoproteaceae</taxon>
        <taxon>Thermocladium</taxon>
    </lineage>
</organism>
<evidence type="ECO:0000313" key="1">
    <source>
        <dbReference type="EMBL" id="GGP19194.1"/>
    </source>
</evidence>
<name>A0A830GTL0_9CREN</name>
<gene>
    <name evidence="1" type="ORF">GCM10007981_01890</name>
</gene>
<dbReference type="EMBL" id="BMNL01000001">
    <property type="protein sequence ID" value="GGP19194.1"/>
    <property type="molecule type" value="Genomic_DNA"/>
</dbReference>
<reference evidence="1" key="2">
    <citation type="submission" date="2020-09" db="EMBL/GenBank/DDBJ databases">
        <authorList>
            <person name="Sun Q."/>
            <person name="Ohkuma M."/>
        </authorList>
    </citation>
    <scope>NUCLEOTIDE SEQUENCE</scope>
    <source>
        <strain evidence="1">JCM 10088</strain>
    </source>
</reference>
<reference evidence="1" key="1">
    <citation type="journal article" date="2014" name="Int. J. Syst. Evol. Microbiol.">
        <title>Complete genome sequence of Corynebacterium casei LMG S-19264T (=DSM 44701T), isolated from a smear-ripened cheese.</title>
        <authorList>
            <consortium name="US DOE Joint Genome Institute (JGI-PGF)"/>
            <person name="Walter F."/>
            <person name="Albersmeier A."/>
            <person name="Kalinowski J."/>
            <person name="Ruckert C."/>
        </authorList>
    </citation>
    <scope>NUCLEOTIDE SEQUENCE</scope>
    <source>
        <strain evidence="1">JCM 10088</strain>
    </source>
</reference>
<accession>A0A830GTL0</accession>
<comment type="caution">
    <text evidence="1">The sequence shown here is derived from an EMBL/GenBank/DDBJ whole genome shotgun (WGS) entry which is preliminary data.</text>
</comment>
<dbReference type="Proteomes" id="UP000610960">
    <property type="component" value="Unassembled WGS sequence"/>
</dbReference>
<keyword evidence="2" id="KW-1185">Reference proteome</keyword>
<dbReference type="AlphaFoldDB" id="A0A830GTL0"/>
<dbReference type="Gene3D" id="3.30.310.50">
    <property type="entry name" value="Alpha-D-phosphohexomutase, C-terminal domain"/>
    <property type="match status" value="1"/>
</dbReference>
<evidence type="ECO:0000313" key="2">
    <source>
        <dbReference type="Proteomes" id="UP000610960"/>
    </source>
</evidence>
<dbReference type="RefSeq" id="WP_188595602.1">
    <property type="nucleotide sequence ID" value="NZ_BMNL01000001.1"/>
</dbReference>
<sequence>MRAIFTVCGDNADLMASVFRALEKEFKSGKGLVEARLMPNGCLEVIATAKDLTGLRSLVNGVAKSIYLIEASISIISSGGGDSGAGRD</sequence>
<protein>
    <submittedName>
        <fullName evidence="1">Uncharacterized protein</fullName>
    </submittedName>
</protein>
<proteinExistence type="predicted"/>